<dbReference type="OrthoDB" id="5366606at2759"/>
<organism evidence="2 3">
    <name type="scientific">Mycena sanguinolenta</name>
    <dbReference type="NCBI Taxonomy" id="230812"/>
    <lineage>
        <taxon>Eukaryota</taxon>
        <taxon>Fungi</taxon>
        <taxon>Dikarya</taxon>
        <taxon>Basidiomycota</taxon>
        <taxon>Agaricomycotina</taxon>
        <taxon>Agaricomycetes</taxon>
        <taxon>Agaricomycetidae</taxon>
        <taxon>Agaricales</taxon>
        <taxon>Marasmiineae</taxon>
        <taxon>Mycenaceae</taxon>
        <taxon>Mycena</taxon>
    </lineage>
</organism>
<gene>
    <name evidence="2" type="ORF">MSAN_01098000</name>
</gene>
<accession>A0A8H7D6S2</accession>
<evidence type="ECO:0000313" key="2">
    <source>
        <dbReference type="EMBL" id="KAF7364374.1"/>
    </source>
</evidence>
<reference evidence="2" key="1">
    <citation type="submission" date="2020-05" db="EMBL/GenBank/DDBJ databases">
        <title>Mycena genomes resolve the evolution of fungal bioluminescence.</title>
        <authorList>
            <person name="Tsai I.J."/>
        </authorList>
    </citation>
    <scope>NUCLEOTIDE SEQUENCE</scope>
    <source>
        <strain evidence="2">160909Yilan</strain>
    </source>
</reference>
<proteinExistence type="predicted"/>
<dbReference type="EMBL" id="JACAZH010000007">
    <property type="protein sequence ID" value="KAF7364374.1"/>
    <property type="molecule type" value="Genomic_DNA"/>
</dbReference>
<evidence type="ECO:0000256" key="1">
    <source>
        <dbReference type="SAM" id="MobiDB-lite"/>
    </source>
</evidence>
<comment type="caution">
    <text evidence="2">The sequence shown here is derived from an EMBL/GenBank/DDBJ whole genome shotgun (WGS) entry which is preliminary data.</text>
</comment>
<feature type="compositionally biased region" description="Pro residues" evidence="1">
    <location>
        <begin position="44"/>
        <end position="54"/>
    </location>
</feature>
<name>A0A8H7D6S2_9AGAR</name>
<evidence type="ECO:0000313" key="3">
    <source>
        <dbReference type="Proteomes" id="UP000623467"/>
    </source>
</evidence>
<protein>
    <submittedName>
        <fullName evidence="2">Uncharacterized protein</fullName>
    </submittedName>
</protein>
<sequence length="120" mass="12459">MHCHSLASLAPFIRSLDSLTPGITGGSAPPTPSAIHTLTQSSANPPPSTTPSPSSPRHREDGTPSLSSASAKSLSAASPEALAEELHSILKTLPLEHASCSEDIYGMDVGIMWGSDDLEW</sequence>
<dbReference type="Proteomes" id="UP000623467">
    <property type="component" value="Unassembled WGS sequence"/>
</dbReference>
<keyword evidence="3" id="KW-1185">Reference proteome</keyword>
<feature type="compositionally biased region" description="Low complexity" evidence="1">
    <location>
        <begin position="65"/>
        <end position="79"/>
    </location>
</feature>
<dbReference type="AlphaFoldDB" id="A0A8H7D6S2"/>
<feature type="region of interest" description="Disordered" evidence="1">
    <location>
        <begin position="19"/>
        <end position="79"/>
    </location>
</feature>